<comment type="caution">
    <text evidence="2">The sequence shown here is derived from an EMBL/GenBank/DDBJ whole genome shotgun (WGS) entry which is preliminary data.</text>
</comment>
<organism evidence="2 3">
    <name type="scientific">Eumeta variegata</name>
    <name type="common">Bagworm moth</name>
    <name type="synonym">Eumeta japonica</name>
    <dbReference type="NCBI Taxonomy" id="151549"/>
    <lineage>
        <taxon>Eukaryota</taxon>
        <taxon>Metazoa</taxon>
        <taxon>Ecdysozoa</taxon>
        <taxon>Arthropoda</taxon>
        <taxon>Hexapoda</taxon>
        <taxon>Insecta</taxon>
        <taxon>Pterygota</taxon>
        <taxon>Neoptera</taxon>
        <taxon>Endopterygota</taxon>
        <taxon>Lepidoptera</taxon>
        <taxon>Glossata</taxon>
        <taxon>Ditrysia</taxon>
        <taxon>Tineoidea</taxon>
        <taxon>Psychidae</taxon>
        <taxon>Oiketicinae</taxon>
        <taxon>Eumeta</taxon>
    </lineage>
</organism>
<proteinExistence type="predicted"/>
<evidence type="ECO:0000313" key="3">
    <source>
        <dbReference type="Proteomes" id="UP000299102"/>
    </source>
</evidence>
<dbReference type="EMBL" id="BGZK01001179">
    <property type="protein sequence ID" value="GBP73579.1"/>
    <property type="molecule type" value="Genomic_DNA"/>
</dbReference>
<evidence type="ECO:0000256" key="1">
    <source>
        <dbReference type="SAM" id="MobiDB-lite"/>
    </source>
</evidence>
<sequence length="153" mass="16977">MHLHEQINGNGGAPVTRSETLQINGTRLSPTGSLEMANAIEDDNNCTTNRDKTTDSSRGIPESCPPAASRYLHPSRSARITVTTAAARKRAPLPAVSYRPRPESLECRVLRLMTALGGRMCYYTYKRITFSNQFNSENRVIKLTAHETNRLVS</sequence>
<feature type="compositionally biased region" description="Polar residues" evidence="1">
    <location>
        <begin position="17"/>
        <end position="32"/>
    </location>
</feature>
<accession>A0A4C1YG06</accession>
<dbReference type="AlphaFoldDB" id="A0A4C1YG06"/>
<feature type="region of interest" description="Disordered" evidence="1">
    <location>
        <begin position="1"/>
        <end position="69"/>
    </location>
</feature>
<keyword evidence="3" id="KW-1185">Reference proteome</keyword>
<evidence type="ECO:0000313" key="2">
    <source>
        <dbReference type="EMBL" id="GBP73579.1"/>
    </source>
</evidence>
<gene>
    <name evidence="2" type="ORF">EVAR_59793_1</name>
</gene>
<reference evidence="2 3" key="1">
    <citation type="journal article" date="2019" name="Commun. Biol.">
        <title>The bagworm genome reveals a unique fibroin gene that provides high tensile strength.</title>
        <authorList>
            <person name="Kono N."/>
            <person name="Nakamura H."/>
            <person name="Ohtoshi R."/>
            <person name="Tomita M."/>
            <person name="Numata K."/>
            <person name="Arakawa K."/>
        </authorList>
    </citation>
    <scope>NUCLEOTIDE SEQUENCE [LARGE SCALE GENOMIC DNA]</scope>
</reference>
<protein>
    <submittedName>
        <fullName evidence="2">Uncharacterized protein</fullName>
    </submittedName>
</protein>
<dbReference type="Proteomes" id="UP000299102">
    <property type="component" value="Unassembled WGS sequence"/>
</dbReference>
<name>A0A4C1YG06_EUMVA</name>